<evidence type="ECO:0000313" key="2">
    <source>
        <dbReference type="Proteomes" id="UP001498398"/>
    </source>
</evidence>
<evidence type="ECO:0000313" key="1">
    <source>
        <dbReference type="EMBL" id="KAK7467565.1"/>
    </source>
</evidence>
<dbReference type="EMBL" id="JBANRG010000004">
    <property type="protein sequence ID" value="KAK7467565.1"/>
    <property type="molecule type" value="Genomic_DNA"/>
</dbReference>
<sequence>MFKVRMRSRLQALLTSQAATQDASLTTSSSSFRSDKDNDNISIGGHTPDHIDTLCSEASTASSFLSSRDSDVDGLSCSNCSIPSIIWSELHSPPQESSSSTLDIREFSSHISCAVFPDPESASLLTITAHDVFDAGKELLQTVKSCVENGDYSVLLTPKQLFEVATGIPDSPISVGTGIEVEVVSAAWAIIQAQHSRFFIDVYGGHASLAVSTPAMLAGVVSGHRLLWAGVLGAMTGLMLVHGLFPDPLGPLFLQFALHGGNLHSLSESFLREWAPDLYGYLARFRDLGPAGDASHFRAFFISYVGLQIETLQDRDFATHNAIVSLMLYNAAIGPEPPLHPEMQAFLRAFRLPTSNGFDLCETIRTYSTHSFLSIISTTHVSSFQDISDRIMFIDNPAVGELPQVLGQMEGLFAEFLCGTGIPIPELWEDVKGSFHPMVDLKNVNEQYFRPQIFMWAVTGSPRIRNDLLMGEVNVGCIFILMRNATLIPNID</sequence>
<protein>
    <submittedName>
        <fullName evidence="1">Uncharacterized protein</fullName>
    </submittedName>
</protein>
<comment type="caution">
    <text evidence="1">The sequence shown here is derived from an EMBL/GenBank/DDBJ whole genome shotgun (WGS) entry which is preliminary data.</text>
</comment>
<proteinExistence type="predicted"/>
<reference evidence="1 2" key="1">
    <citation type="submission" date="2024-01" db="EMBL/GenBank/DDBJ databases">
        <title>A draft genome for the cacao thread blight pathogen Marasmiellus scandens.</title>
        <authorList>
            <person name="Baruah I.K."/>
            <person name="Leung J."/>
            <person name="Bukari Y."/>
            <person name="Amoako-Attah I."/>
            <person name="Meinhardt L.W."/>
            <person name="Bailey B.A."/>
            <person name="Cohen S.P."/>
        </authorList>
    </citation>
    <scope>NUCLEOTIDE SEQUENCE [LARGE SCALE GENOMIC DNA]</scope>
    <source>
        <strain evidence="1 2">GH-19</strain>
    </source>
</reference>
<organism evidence="1 2">
    <name type="scientific">Marasmiellus scandens</name>
    <dbReference type="NCBI Taxonomy" id="2682957"/>
    <lineage>
        <taxon>Eukaryota</taxon>
        <taxon>Fungi</taxon>
        <taxon>Dikarya</taxon>
        <taxon>Basidiomycota</taxon>
        <taxon>Agaricomycotina</taxon>
        <taxon>Agaricomycetes</taxon>
        <taxon>Agaricomycetidae</taxon>
        <taxon>Agaricales</taxon>
        <taxon>Marasmiineae</taxon>
        <taxon>Omphalotaceae</taxon>
        <taxon>Marasmiellus</taxon>
    </lineage>
</organism>
<keyword evidence="2" id="KW-1185">Reference proteome</keyword>
<dbReference type="Proteomes" id="UP001498398">
    <property type="component" value="Unassembled WGS sequence"/>
</dbReference>
<accession>A0ABR1JVF2</accession>
<gene>
    <name evidence="1" type="ORF">VKT23_004618</name>
</gene>
<name>A0ABR1JVF2_9AGAR</name>